<organism evidence="2 3">
    <name type="scientific">Aminobacter aminovorans</name>
    <name type="common">Chelatobacter heintzii</name>
    <dbReference type="NCBI Taxonomy" id="83263"/>
    <lineage>
        <taxon>Bacteria</taxon>
        <taxon>Pseudomonadati</taxon>
        <taxon>Pseudomonadota</taxon>
        <taxon>Alphaproteobacteria</taxon>
        <taxon>Hyphomicrobiales</taxon>
        <taxon>Phyllobacteriaceae</taxon>
        <taxon>Aminobacter</taxon>
    </lineage>
</organism>
<dbReference type="PANTHER" id="PTHR47829:SF3">
    <property type="entry name" value="AMINOGLYCOSIDE PHOSPHOTRANSFERASE DOMAIN-CONTAINING PROTEIN"/>
    <property type="match status" value="1"/>
</dbReference>
<sequence>MDASRFVGTEPLAADSKIDVARLHAYLKANIDGCGGALTVERFRGGQSNPTMLLSFDGKRKLVLRKKPDGKLLPSAHAVDREFRVISALRDSDVPVAGARLICGDESIVGAMFYVMDFVEGRSFWAPALPEQSPAERKAIYLEMNRVAAALHTTDYNAVGLEDFGKPGDYVARQVARWSKQYRASETETIEAMDRLIEWLPGNIPPETRTSLIHGDFRIDNMIFHPTEPCVLAVVDWELSTLGEPMADFAYHMLTWRLPNQPYRGLADLDITELGIPDERSYRDTYLKATGQEGVPDRHWYAYLAYSLFRVAGIRQGIMKRVVDGNAVSAHAREAGALARPVAEFGWHYAELAMKS</sequence>
<dbReference type="CDD" id="cd05154">
    <property type="entry name" value="ACAD10_11_N-like"/>
    <property type="match status" value="1"/>
</dbReference>
<gene>
    <name evidence="2" type="ORF">NCTC10684_03156</name>
</gene>
<evidence type="ECO:0000259" key="1">
    <source>
        <dbReference type="Pfam" id="PF01636"/>
    </source>
</evidence>
<dbReference type="InterPro" id="IPR002575">
    <property type="entry name" value="Aminoglycoside_PTrfase"/>
</dbReference>
<dbReference type="GO" id="GO:0016740">
    <property type="term" value="F:transferase activity"/>
    <property type="evidence" value="ECO:0007669"/>
    <property type="project" value="UniProtKB-KW"/>
</dbReference>
<dbReference type="Gene3D" id="3.30.200.20">
    <property type="entry name" value="Phosphorylase Kinase, domain 1"/>
    <property type="match status" value="1"/>
</dbReference>
<dbReference type="SUPFAM" id="SSF56112">
    <property type="entry name" value="Protein kinase-like (PK-like)"/>
    <property type="match status" value="1"/>
</dbReference>
<feature type="domain" description="Aminoglycoside phosphotransferase" evidence="1">
    <location>
        <begin position="39"/>
        <end position="262"/>
    </location>
</feature>
<dbReference type="EMBL" id="UFSM01000001">
    <property type="protein sequence ID" value="SUU89913.1"/>
    <property type="molecule type" value="Genomic_DNA"/>
</dbReference>
<keyword evidence="2" id="KW-0808">Transferase</keyword>
<evidence type="ECO:0000313" key="3">
    <source>
        <dbReference type="Proteomes" id="UP000254701"/>
    </source>
</evidence>
<dbReference type="InterPro" id="IPR011009">
    <property type="entry name" value="Kinase-like_dom_sf"/>
</dbReference>
<dbReference type="InterPro" id="IPR041726">
    <property type="entry name" value="ACAD10_11_N"/>
</dbReference>
<dbReference type="Pfam" id="PF01636">
    <property type="entry name" value="APH"/>
    <property type="match status" value="1"/>
</dbReference>
<dbReference type="PANTHER" id="PTHR47829">
    <property type="entry name" value="HYDROLASE, PUTATIVE (AFU_ORTHOLOGUE AFUA_1G12880)-RELATED"/>
    <property type="match status" value="1"/>
</dbReference>
<dbReference type="AlphaFoldDB" id="A0A380WLN3"/>
<protein>
    <submittedName>
        <fullName evidence="2">Phosphotransferase enzyme family</fullName>
    </submittedName>
</protein>
<dbReference type="InterPro" id="IPR052898">
    <property type="entry name" value="ACAD10-like"/>
</dbReference>
<dbReference type="RefSeq" id="WP_115731995.1">
    <property type="nucleotide sequence ID" value="NZ_BAAAVY010000002.1"/>
</dbReference>
<evidence type="ECO:0000313" key="2">
    <source>
        <dbReference type="EMBL" id="SUU89913.1"/>
    </source>
</evidence>
<accession>A0A380WLN3</accession>
<dbReference type="Gene3D" id="3.90.1200.10">
    <property type="match status" value="1"/>
</dbReference>
<name>A0A380WLN3_AMIAI</name>
<dbReference type="OrthoDB" id="3806873at2"/>
<reference evidence="2 3" key="1">
    <citation type="submission" date="2018-06" db="EMBL/GenBank/DDBJ databases">
        <authorList>
            <consortium name="Pathogen Informatics"/>
            <person name="Doyle S."/>
        </authorList>
    </citation>
    <scope>NUCLEOTIDE SEQUENCE [LARGE SCALE GENOMIC DNA]</scope>
    <source>
        <strain evidence="2 3">NCTC10684</strain>
    </source>
</reference>
<dbReference type="Proteomes" id="UP000254701">
    <property type="component" value="Unassembled WGS sequence"/>
</dbReference>
<proteinExistence type="predicted"/>